<dbReference type="AlphaFoldDB" id="A0A506U1L9"/>
<dbReference type="InterPro" id="IPR029787">
    <property type="entry name" value="Nucleotide_cyclase"/>
</dbReference>
<dbReference type="InterPro" id="IPR000160">
    <property type="entry name" value="GGDEF_dom"/>
</dbReference>
<evidence type="ECO:0000256" key="1">
    <source>
        <dbReference type="SAM" id="Phobius"/>
    </source>
</evidence>
<comment type="caution">
    <text evidence="4">The sequence shown here is derived from an EMBL/GenBank/DDBJ whole genome shotgun (WGS) entry which is preliminary data.</text>
</comment>
<feature type="transmembrane region" description="Helical" evidence="1">
    <location>
        <begin position="91"/>
        <end position="111"/>
    </location>
</feature>
<dbReference type="InterPro" id="IPR001633">
    <property type="entry name" value="EAL_dom"/>
</dbReference>
<evidence type="ECO:0000313" key="4">
    <source>
        <dbReference type="EMBL" id="TPW26924.1"/>
    </source>
</evidence>
<feature type="transmembrane region" description="Helical" evidence="1">
    <location>
        <begin position="49"/>
        <end position="66"/>
    </location>
</feature>
<dbReference type="SUPFAM" id="SSF141868">
    <property type="entry name" value="EAL domain-like"/>
    <property type="match status" value="1"/>
</dbReference>
<evidence type="ECO:0000259" key="2">
    <source>
        <dbReference type="PROSITE" id="PS50883"/>
    </source>
</evidence>
<dbReference type="OrthoDB" id="9814202at2"/>
<proteinExistence type="predicted"/>
<dbReference type="CDD" id="cd01949">
    <property type="entry name" value="GGDEF"/>
    <property type="match status" value="1"/>
</dbReference>
<dbReference type="SMART" id="SM00091">
    <property type="entry name" value="PAS"/>
    <property type="match status" value="1"/>
</dbReference>
<dbReference type="InterPro" id="IPR052155">
    <property type="entry name" value="Biofilm_reg_signaling"/>
</dbReference>
<dbReference type="NCBIfam" id="TIGR00254">
    <property type="entry name" value="GGDEF"/>
    <property type="match status" value="1"/>
</dbReference>
<dbReference type="InterPro" id="IPR043128">
    <property type="entry name" value="Rev_trsase/Diguanyl_cyclase"/>
</dbReference>
<dbReference type="CDD" id="cd01948">
    <property type="entry name" value="EAL"/>
    <property type="match status" value="1"/>
</dbReference>
<reference evidence="4 5" key="1">
    <citation type="submission" date="2019-06" db="EMBL/GenBank/DDBJ databases">
        <authorList>
            <person name="Li M."/>
        </authorList>
    </citation>
    <scope>NUCLEOTIDE SEQUENCE [LARGE SCALE GENOMIC DNA]</scope>
    <source>
        <strain evidence="4 5">BGMRC6574</strain>
    </source>
</reference>
<keyword evidence="1" id="KW-0472">Membrane</keyword>
<dbReference type="Pfam" id="PF12860">
    <property type="entry name" value="PAS_7"/>
    <property type="match status" value="1"/>
</dbReference>
<dbReference type="Proteomes" id="UP000320314">
    <property type="component" value="Unassembled WGS sequence"/>
</dbReference>
<dbReference type="InterPro" id="IPR035919">
    <property type="entry name" value="EAL_sf"/>
</dbReference>
<dbReference type="SUPFAM" id="SSF55073">
    <property type="entry name" value="Nucleotide cyclase"/>
    <property type="match status" value="1"/>
</dbReference>
<dbReference type="EMBL" id="VHLH01000025">
    <property type="protein sequence ID" value="TPW26924.1"/>
    <property type="molecule type" value="Genomic_DNA"/>
</dbReference>
<dbReference type="Gene3D" id="3.30.70.270">
    <property type="match status" value="1"/>
</dbReference>
<dbReference type="InterPro" id="IPR000014">
    <property type="entry name" value="PAS"/>
</dbReference>
<feature type="transmembrane region" description="Helical" evidence="1">
    <location>
        <begin position="117"/>
        <end position="135"/>
    </location>
</feature>
<keyword evidence="5" id="KW-1185">Reference proteome</keyword>
<keyword evidence="1" id="KW-0812">Transmembrane</keyword>
<dbReference type="SUPFAM" id="SSF55785">
    <property type="entry name" value="PYP-like sensor domain (PAS domain)"/>
    <property type="match status" value="1"/>
</dbReference>
<gene>
    <name evidence="4" type="ORF">FJU11_13200</name>
</gene>
<feature type="domain" description="GGDEF" evidence="3">
    <location>
        <begin position="361"/>
        <end position="494"/>
    </location>
</feature>
<protein>
    <submittedName>
        <fullName evidence="4">EAL domain-containing protein</fullName>
    </submittedName>
</protein>
<feature type="transmembrane region" description="Helical" evidence="1">
    <location>
        <begin position="21"/>
        <end position="43"/>
    </location>
</feature>
<dbReference type="PROSITE" id="PS50887">
    <property type="entry name" value="GGDEF"/>
    <property type="match status" value="1"/>
</dbReference>
<sequence>MVENDRHIPRDVYQSLVCSLYADRGTLTAGLFLHVGAGLLIGFKLSDPVYAVSSLVFIVIWLARRIQMRSFDLGDGEQHSRAEILYWERSYILAASSVALTLGFLSGYSILTSRDPFAEFLLFSLTFATLVSAVGRNYGSRHVVSAALLASFVPIIACLLSKLNIYFAFVAIFIVVFGLLVRKMAAGVREFLVENFMASREIAEIAQQFDTALNNMPNGLFMLDVNERIVVANEKAGRLLQIDDVDQIVNHSLKAVLRLAVSRKVFDQDRASVIETQLVDLIRGRQSRALVRLSDDLLVEFTAKHDSESGTVLNFEDVTARVKAEEQVVEMARYDSLTRLANRAYFVELIGGALKGRADGRKIAVAVFDIDDFKHINDTTGHLTGDRLLCEFAMRLGQVAPERLILSRFGGDEFVVFIGDVAGEDDAHELMATIHEAMRGTYFVNGHRLSVGVSGGVAVLSAHEFHLETAQIKADLALYESKRNGKNTWTAFVQEMDDEYRHRQSLMEDLREAIATDALSLVYQPIIDPDRMHVDCCEALSRWTHPEHGSISPVVFIELAEEMGIIGDLTRSVLHTACRDCMTWIGDVSVSVNLSAIDLRDEGILATIRSALDASGLPARRLRVEVTESAFVRDPSKAHGILREIMEMGASVSIDDFGTGYSSLSYLNTLPFDTVKIDRSFVDDVPADERQLKLLKGIFRLSRDLGFDVVIEGVETEEQLQALRSAECVDQIQGYVFGLPLPSASVSELVATTEFRSIPALRNVS</sequence>
<feature type="transmembrane region" description="Helical" evidence="1">
    <location>
        <begin position="165"/>
        <end position="181"/>
    </location>
</feature>
<accession>A0A506U1L9</accession>
<evidence type="ECO:0000259" key="3">
    <source>
        <dbReference type="PROSITE" id="PS50887"/>
    </source>
</evidence>
<dbReference type="Gene3D" id="3.30.450.20">
    <property type="entry name" value="PAS domain"/>
    <property type="match status" value="1"/>
</dbReference>
<dbReference type="Pfam" id="PF00563">
    <property type="entry name" value="EAL"/>
    <property type="match status" value="1"/>
</dbReference>
<name>A0A506U1L9_9HYPH</name>
<keyword evidence="1" id="KW-1133">Transmembrane helix</keyword>
<dbReference type="PANTHER" id="PTHR44757">
    <property type="entry name" value="DIGUANYLATE CYCLASE DGCP"/>
    <property type="match status" value="1"/>
</dbReference>
<dbReference type="InterPro" id="IPR035965">
    <property type="entry name" value="PAS-like_dom_sf"/>
</dbReference>
<dbReference type="PROSITE" id="PS50883">
    <property type="entry name" value="EAL"/>
    <property type="match status" value="1"/>
</dbReference>
<dbReference type="SMART" id="SM00267">
    <property type="entry name" value="GGDEF"/>
    <property type="match status" value="1"/>
</dbReference>
<organism evidence="4 5">
    <name type="scientific">Pararhizobium mangrovi</name>
    <dbReference type="NCBI Taxonomy" id="2590452"/>
    <lineage>
        <taxon>Bacteria</taxon>
        <taxon>Pseudomonadati</taxon>
        <taxon>Pseudomonadota</taxon>
        <taxon>Alphaproteobacteria</taxon>
        <taxon>Hyphomicrobiales</taxon>
        <taxon>Rhizobiaceae</taxon>
        <taxon>Rhizobium/Agrobacterium group</taxon>
        <taxon>Pararhizobium</taxon>
    </lineage>
</organism>
<dbReference type="PANTHER" id="PTHR44757:SF2">
    <property type="entry name" value="BIOFILM ARCHITECTURE MAINTENANCE PROTEIN MBAA"/>
    <property type="match status" value="1"/>
</dbReference>
<evidence type="ECO:0000313" key="5">
    <source>
        <dbReference type="Proteomes" id="UP000320314"/>
    </source>
</evidence>
<feature type="domain" description="EAL" evidence="2">
    <location>
        <begin position="503"/>
        <end position="754"/>
    </location>
</feature>
<dbReference type="SMART" id="SM00052">
    <property type="entry name" value="EAL"/>
    <property type="match status" value="1"/>
</dbReference>
<dbReference type="Pfam" id="PF00990">
    <property type="entry name" value="GGDEF"/>
    <property type="match status" value="1"/>
</dbReference>
<dbReference type="Gene3D" id="3.20.20.450">
    <property type="entry name" value="EAL domain"/>
    <property type="match status" value="1"/>
</dbReference>
<dbReference type="RefSeq" id="WP_141167540.1">
    <property type="nucleotide sequence ID" value="NZ_VHLH01000025.1"/>
</dbReference>